<dbReference type="PANTHER" id="PTHR33026:SF7">
    <property type="entry name" value="OS03G0100275 PROTEIN"/>
    <property type="match status" value="1"/>
</dbReference>
<dbReference type="PANTHER" id="PTHR33026">
    <property type="entry name" value="OS06G0360600 PROTEIN"/>
    <property type="match status" value="1"/>
</dbReference>
<comment type="caution">
    <text evidence="2">The sequence shown here is derived from an EMBL/GenBank/DDBJ whole genome shotgun (WGS) entry which is preliminary data.</text>
</comment>
<accession>A0A3L6RX71</accession>
<organism evidence="2 3">
    <name type="scientific">Panicum miliaceum</name>
    <name type="common">Proso millet</name>
    <name type="synonym">Broomcorn millet</name>
    <dbReference type="NCBI Taxonomy" id="4540"/>
    <lineage>
        <taxon>Eukaryota</taxon>
        <taxon>Viridiplantae</taxon>
        <taxon>Streptophyta</taxon>
        <taxon>Embryophyta</taxon>
        <taxon>Tracheophyta</taxon>
        <taxon>Spermatophyta</taxon>
        <taxon>Magnoliopsida</taxon>
        <taxon>Liliopsida</taxon>
        <taxon>Poales</taxon>
        <taxon>Poaceae</taxon>
        <taxon>PACMAD clade</taxon>
        <taxon>Panicoideae</taxon>
        <taxon>Panicodae</taxon>
        <taxon>Paniceae</taxon>
        <taxon>Panicinae</taxon>
        <taxon>Panicum</taxon>
        <taxon>Panicum sect. Panicum</taxon>
    </lineage>
</organism>
<keyword evidence="3" id="KW-1185">Reference proteome</keyword>
<feature type="domain" description="Transposase (putative) gypsy type" evidence="1">
    <location>
        <begin position="1"/>
        <end position="58"/>
    </location>
</feature>
<dbReference type="EMBL" id="PQIB02000006">
    <property type="protein sequence ID" value="RLN11340.1"/>
    <property type="molecule type" value="Genomic_DNA"/>
</dbReference>
<reference evidence="3" key="1">
    <citation type="journal article" date="2019" name="Nat. Commun.">
        <title>The genome of broomcorn millet.</title>
        <authorList>
            <person name="Zou C."/>
            <person name="Miki D."/>
            <person name="Li D."/>
            <person name="Tang Q."/>
            <person name="Xiao L."/>
            <person name="Rajput S."/>
            <person name="Deng P."/>
            <person name="Jia W."/>
            <person name="Huang R."/>
            <person name="Zhang M."/>
            <person name="Sun Y."/>
            <person name="Hu J."/>
            <person name="Fu X."/>
            <person name="Schnable P.S."/>
            <person name="Li F."/>
            <person name="Zhang H."/>
            <person name="Feng B."/>
            <person name="Zhu X."/>
            <person name="Liu R."/>
            <person name="Schnable J.C."/>
            <person name="Zhu J.-K."/>
            <person name="Zhang H."/>
        </authorList>
    </citation>
    <scope>NUCLEOTIDE SEQUENCE [LARGE SCALE GENOMIC DNA]</scope>
</reference>
<feature type="non-terminal residue" evidence="2">
    <location>
        <position position="1"/>
    </location>
</feature>
<gene>
    <name evidence="2" type="ORF">C2845_PM09G12760</name>
</gene>
<protein>
    <recommendedName>
        <fullName evidence="1">Transposase (putative) gypsy type domain-containing protein</fullName>
    </recommendedName>
</protein>
<name>A0A3L6RX71_PANMI</name>
<evidence type="ECO:0000259" key="1">
    <source>
        <dbReference type="Pfam" id="PF04195"/>
    </source>
</evidence>
<dbReference type="InterPro" id="IPR007321">
    <property type="entry name" value="Transposase_28"/>
</dbReference>
<sequence>GLALPASDCIRGLLYHWGIQFHHLNPNSITHIFIFIHFCEAFLGIEPHFDLFCYFFHLLPQPSSDKQVVVGRVGLQFKQGNGKEYIKYKTPTNHSGWRELWFYIGNHQPALAERTPWKAVQRPEWNETLTRSEMVQVTDLVLFISALKKMSVTGASVLLSMFKGRIQPL</sequence>
<evidence type="ECO:0000313" key="3">
    <source>
        <dbReference type="Proteomes" id="UP000275267"/>
    </source>
</evidence>
<proteinExistence type="predicted"/>
<dbReference type="Proteomes" id="UP000275267">
    <property type="component" value="Unassembled WGS sequence"/>
</dbReference>
<dbReference type="OrthoDB" id="685425at2759"/>
<dbReference type="Pfam" id="PF04195">
    <property type="entry name" value="Transposase_28"/>
    <property type="match status" value="1"/>
</dbReference>
<evidence type="ECO:0000313" key="2">
    <source>
        <dbReference type="EMBL" id="RLN11340.1"/>
    </source>
</evidence>
<dbReference type="AlphaFoldDB" id="A0A3L6RX71"/>